<feature type="transmembrane region" description="Helical" evidence="2">
    <location>
        <begin position="80"/>
        <end position="100"/>
    </location>
</feature>
<name>A0A918MGP9_9ACTN</name>
<evidence type="ECO:0000313" key="3">
    <source>
        <dbReference type="EMBL" id="GGV31061.1"/>
    </source>
</evidence>
<feature type="compositionally biased region" description="Low complexity" evidence="1">
    <location>
        <begin position="20"/>
        <end position="35"/>
    </location>
</feature>
<keyword evidence="4" id="KW-1185">Reference proteome</keyword>
<feature type="region of interest" description="Disordered" evidence="1">
    <location>
        <begin position="1"/>
        <end position="65"/>
    </location>
</feature>
<keyword evidence="2" id="KW-0812">Transmembrane</keyword>
<evidence type="ECO:0000256" key="1">
    <source>
        <dbReference type="SAM" id="MobiDB-lite"/>
    </source>
</evidence>
<proteinExistence type="predicted"/>
<reference evidence="3" key="1">
    <citation type="journal article" date="2014" name="Int. J. Syst. Evol. Microbiol.">
        <title>Complete genome sequence of Corynebacterium casei LMG S-19264T (=DSM 44701T), isolated from a smear-ripened cheese.</title>
        <authorList>
            <consortium name="US DOE Joint Genome Institute (JGI-PGF)"/>
            <person name="Walter F."/>
            <person name="Albersmeier A."/>
            <person name="Kalinowski J."/>
            <person name="Ruckert C."/>
        </authorList>
    </citation>
    <scope>NUCLEOTIDE SEQUENCE</scope>
    <source>
        <strain evidence="3">JCM 4369</strain>
    </source>
</reference>
<feature type="compositionally biased region" description="Low complexity" evidence="1">
    <location>
        <begin position="1"/>
        <end position="10"/>
    </location>
</feature>
<feature type="transmembrane region" description="Helical" evidence="2">
    <location>
        <begin position="182"/>
        <end position="201"/>
    </location>
</feature>
<evidence type="ECO:0000256" key="2">
    <source>
        <dbReference type="SAM" id="Phobius"/>
    </source>
</evidence>
<sequence length="235" mass="24300">MSATTAASKAARSKKRRQKQSNSAAPAPAAVAQPSRWGWLRGGGAAPAGKAVRSKQRKKKRTKGGAAAVQVAVQESRWRWLAYNGGAAAVGHCLLWGVSGDSMAGATVMADINLSLVLVATFTLTCSAAYAAWKAGGLLRGLPGLLGLAARPAAALGAAFWGQGTGPMITEFMAWSAPWSALLAPLAVAGAVGSVCWLYLERHASRWTPPLRWAARIPLATVTLSSLLYAPGALL</sequence>
<comment type="caution">
    <text evidence="3">The sequence shown here is derived from an EMBL/GenBank/DDBJ whole genome shotgun (WGS) entry which is preliminary data.</text>
</comment>
<reference evidence="3" key="2">
    <citation type="submission" date="2020-09" db="EMBL/GenBank/DDBJ databases">
        <authorList>
            <person name="Sun Q."/>
            <person name="Ohkuma M."/>
        </authorList>
    </citation>
    <scope>NUCLEOTIDE SEQUENCE</scope>
    <source>
        <strain evidence="3">JCM 4369</strain>
    </source>
</reference>
<organism evidence="3 4">
    <name type="scientific">Streptomyces filipinensis</name>
    <dbReference type="NCBI Taxonomy" id="66887"/>
    <lineage>
        <taxon>Bacteria</taxon>
        <taxon>Bacillati</taxon>
        <taxon>Actinomycetota</taxon>
        <taxon>Actinomycetes</taxon>
        <taxon>Kitasatosporales</taxon>
        <taxon>Streptomycetaceae</taxon>
        <taxon>Streptomyces</taxon>
    </lineage>
</organism>
<evidence type="ECO:0000313" key="4">
    <source>
        <dbReference type="Proteomes" id="UP000618795"/>
    </source>
</evidence>
<keyword evidence="2" id="KW-1133">Transmembrane helix</keyword>
<accession>A0A918MGP9</accession>
<keyword evidence="2" id="KW-0472">Membrane</keyword>
<dbReference type="RefSeq" id="WP_191878729.1">
    <property type="nucleotide sequence ID" value="NZ_BMTD01000050.1"/>
</dbReference>
<feature type="transmembrane region" description="Helical" evidence="2">
    <location>
        <begin position="112"/>
        <end position="133"/>
    </location>
</feature>
<feature type="compositionally biased region" description="Basic residues" evidence="1">
    <location>
        <begin position="52"/>
        <end position="63"/>
    </location>
</feature>
<dbReference type="Proteomes" id="UP000618795">
    <property type="component" value="Unassembled WGS sequence"/>
</dbReference>
<dbReference type="AlphaFoldDB" id="A0A918MGP9"/>
<gene>
    <name evidence="3" type="ORF">GCM10010260_84220</name>
</gene>
<protein>
    <submittedName>
        <fullName evidence="3">Uncharacterized protein</fullName>
    </submittedName>
</protein>
<feature type="transmembrane region" description="Helical" evidence="2">
    <location>
        <begin position="213"/>
        <end position="234"/>
    </location>
</feature>
<feature type="transmembrane region" description="Helical" evidence="2">
    <location>
        <begin position="145"/>
        <end position="162"/>
    </location>
</feature>
<dbReference type="EMBL" id="BMTD01000050">
    <property type="protein sequence ID" value="GGV31061.1"/>
    <property type="molecule type" value="Genomic_DNA"/>
</dbReference>